<evidence type="ECO:0000313" key="4">
    <source>
        <dbReference type="Proteomes" id="UP000190744"/>
    </source>
</evidence>
<accession>A0A1S9RD79</accession>
<dbReference type="EMBL" id="LJBN01000195">
    <property type="protein sequence ID" value="OOQ83484.1"/>
    <property type="molecule type" value="Genomic_DNA"/>
</dbReference>
<dbReference type="PANTHER" id="PTHR45615:SF80">
    <property type="entry name" value="GRIP DOMAIN-CONTAINING PROTEIN"/>
    <property type="match status" value="1"/>
</dbReference>
<keyword evidence="1" id="KW-0175">Coiled coil</keyword>
<feature type="compositionally biased region" description="Basic residues" evidence="2">
    <location>
        <begin position="1048"/>
        <end position="1057"/>
    </location>
</feature>
<feature type="compositionally biased region" description="Pro residues" evidence="2">
    <location>
        <begin position="16"/>
        <end position="29"/>
    </location>
</feature>
<name>A0A1S9RD79_PENBI</name>
<gene>
    <name evidence="3" type="ORF">PEBR_34290</name>
</gene>
<proteinExistence type="predicted"/>
<feature type="region of interest" description="Disordered" evidence="2">
    <location>
        <begin position="174"/>
        <end position="251"/>
    </location>
</feature>
<feature type="region of interest" description="Disordered" evidence="2">
    <location>
        <begin position="1004"/>
        <end position="1069"/>
    </location>
</feature>
<dbReference type="AlphaFoldDB" id="A0A1S9RD79"/>
<protein>
    <recommendedName>
        <fullName evidence="5">Rootletin</fullName>
    </recommendedName>
</protein>
<feature type="compositionally biased region" description="Polar residues" evidence="2">
    <location>
        <begin position="131"/>
        <end position="156"/>
    </location>
</feature>
<feature type="coiled-coil region" evidence="1">
    <location>
        <begin position="714"/>
        <end position="748"/>
    </location>
</feature>
<feature type="compositionally biased region" description="Polar residues" evidence="2">
    <location>
        <begin position="41"/>
        <end position="51"/>
    </location>
</feature>
<comment type="caution">
    <text evidence="3">The sequence shown here is derived from an EMBL/GenBank/DDBJ whole genome shotgun (WGS) entry which is preliminary data.</text>
</comment>
<feature type="coiled-coil region" evidence="1">
    <location>
        <begin position="774"/>
        <end position="836"/>
    </location>
</feature>
<reference evidence="4" key="1">
    <citation type="submission" date="2015-09" db="EMBL/GenBank/DDBJ databases">
        <authorList>
            <person name="Fill T.P."/>
            <person name="Baretta J.F."/>
            <person name="de Almeida L.G."/>
            <person name="Rocha M."/>
            <person name="de Souza D.H."/>
            <person name="Malavazi I."/>
            <person name="Cerdeira L.T."/>
            <person name="Hong H."/>
            <person name="Samborskyy M."/>
            <person name="de Vasconcelos A.T."/>
            <person name="Leadlay P."/>
            <person name="Rodrigues-Filho E."/>
        </authorList>
    </citation>
    <scope>NUCLEOTIDE SEQUENCE [LARGE SCALE GENOMIC DNA]</scope>
    <source>
        <strain evidence="4">LaBioMMi 136</strain>
    </source>
</reference>
<feature type="compositionally biased region" description="Polar residues" evidence="2">
    <location>
        <begin position="234"/>
        <end position="251"/>
    </location>
</feature>
<evidence type="ECO:0000256" key="2">
    <source>
        <dbReference type="SAM" id="MobiDB-lite"/>
    </source>
</evidence>
<sequence>MEQDLSNPSSEAVSPHFPPPKRTLPPPEGQPNRKKPVLMQRPQSSGINLTRFSFARPASQPKRFTLKPIPRLDPHGKHDREERSAVDSQEHTRRDKEGLSKSIIEPGQQSLEQYLAERTPCPQPNDHTETAKISQKDSTPPSTEITSTDSPQNVQSAKGQVVINLELENDSTLATQATHNSRIRATASQATTSRSAQNQVRKASATQNPPLPRGPARSKDYLRVSKPRRENRKSALTRQQRSMSSNKSGFHQLTEDSLFEMLIGRIRQREENEIVAANVQRRVEAQNLELKEENQDLHQQLEAGHMQLQKRNLEIKKLQARLEDWKVKIRKFKQVVDELGHDHDALKEDNERLMTTAASLENEKSTLFQAIDDARLQISRAEGATDELRNESSEREQRIALLQLSLTTAQDREEGIKAELISERNRSATLESYIQNHALTQAKQLGLIKDDQAKLMQDLNTGLTSIASNATTFRTDILSEVKAALDQCDSSIQTLSEKCSLEIQDFTAGTRDAVSQIENLAARLTGSVETSNRVNLGVAKSIEDSLHSIETHLGPNSTLSQQLSECHTSYGWLKDKLGAIEPTLANLGASTEAMLTSGSNLVRHFGDFGKTLEEAQIPKGNPNLDRQLAEKFAENTQLQLGLQKLSSEVDRLEQLASEKDTRIAHLQRSLSDANQKHKASEDQNQASEIEKTVLKGEMELRDQRIRYELATEHSASQTKMKAQYEQQLQALQAEKNELEKGAEIVMAQLSGVQDALVEAKRLVDDQRTLRESMAQETEQQIQQLTQSCSEHMVRVGVQSLEIQKYQEAEAAACLERDTLQEQLRQAQEKIHELEQTFVFPAEEAEGSRGPPTNIVPFSALESRLSPMRATSPYGDPADFAMLFMSDELLISTPHHNIKEDKESASRQDEVFQDSQKAVDVPDPAKVFDIPRDMDPPPPRANMKRRAVNFAPHRKDSTGSKNKDAVVTRTPCTEIQGSAQAGKETEEQSAKVTKHINKRTYSRVHALGVEGQQEEPTVSTRAIEGVQRASPKGLVSASSAREPSGRINSRGRGKRRSRGDRYNARFSQEG</sequence>
<feature type="compositionally biased region" description="Low complexity" evidence="2">
    <location>
        <begin position="183"/>
        <end position="199"/>
    </location>
</feature>
<organism evidence="3 4">
    <name type="scientific">Penicillium brasilianum</name>
    <dbReference type="NCBI Taxonomy" id="104259"/>
    <lineage>
        <taxon>Eukaryota</taxon>
        <taxon>Fungi</taxon>
        <taxon>Dikarya</taxon>
        <taxon>Ascomycota</taxon>
        <taxon>Pezizomycotina</taxon>
        <taxon>Eurotiomycetes</taxon>
        <taxon>Eurotiomycetidae</taxon>
        <taxon>Eurotiales</taxon>
        <taxon>Aspergillaceae</taxon>
        <taxon>Penicillium</taxon>
    </lineage>
</organism>
<feature type="region of interest" description="Disordered" evidence="2">
    <location>
        <begin position="1"/>
        <end position="156"/>
    </location>
</feature>
<evidence type="ECO:0000313" key="3">
    <source>
        <dbReference type="EMBL" id="OOQ83484.1"/>
    </source>
</evidence>
<evidence type="ECO:0000256" key="1">
    <source>
        <dbReference type="SAM" id="Coils"/>
    </source>
</evidence>
<feature type="coiled-coil region" evidence="1">
    <location>
        <begin position="635"/>
        <end position="690"/>
    </location>
</feature>
<feature type="compositionally biased region" description="Basic and acidic residues" evidence="2">
    <location>
        <begin position="70"/>
        <end position="99"/>
    </location>
</feature>
<evidence type="ECO:0008006" key="5">
    <source>
        <dbReference type="Google" id="ProtNLM"/>
    </source>
</evidence>
<dbReference type="PANTHER" id="PTHR45615">
    <property type="entry name" value="MYOSIN HEAVY CHAIN, NON-MUSCLE"/>
    <property type="match status" value="1"/>
</dbReference>
<feature type="compositionally biased region" description="Polar residues" evidence="2">
    <location>
        <begin position="1"/>
        <end position="12"/>
    </location>
</feature>
<feature type="coiled-coil region" evidence="1">
    <location>
        <begin position="276"/>
        <end position="391"/>
    </location>
</feature>
<dbReference type="Proteomes" id="UP000190744">
    <property type="component" value="Unassembled WGS sequence"/>
</dbReference>